<dbReference type="AlphaFoldDB" id="A0A4S4ND22"/>
<organism evidence="1 2">
    <name type="scientific">Aliishimia ponticola</name>
    <dbReference type="NCBI Taxonomy" id="2499833"/>
    <lineage>
        <taxon>Bacteria</taxon>
        <taxon>Pseudomonadati</taxon>
        <taxon>Pseudomonadota</taxon>
        <taxon>Alphaproteobacteria</taxon>
        <taxon>Rhodobacterales</taxon>
        <taxon>Paracoccaceae</taxon>
        <taxon>Aliishimia</taxon>
    </lineage>
</organism>
<comment type="caution">
    <text evidence="1">The sequence shown here is derived from an EMBL/GenBank/DDBJ whole genome shotgun (WGS) entry which is preliminary data.</text>
</comment>
<dbReference type="OrthoDB" id="7867799at2"/>
<sequence length="74" mass="8215">MADFTANHAPATTFGNPISRFFSSIWHGLIFLAEQNSRVKALNELAETTDAELASKGLTREQAARRITSDMLYI</sequence>
<dbReference type="Proteomes" id="UP000306602">
    <property type="component" value="Unassembled WGS sequence"/>
</dbReference>
<proteinExistence type="predicted"/>
<evidence type="ECO:0000313" key="2">
    <source>
        <dbReference type="Proteomes" id="UP000306602"/>
    </source>
</evidence>
<gene>
    <name evidence="1" type="ORF">E4Z66_12755</name>
</gene>
<protein>
    <submittedName>
        <fullName evidence="1">DUF1127 domain-containing protein</fullName>
    </submittedName>
</protein>
<dbReference type="EMBL" id="SRKY01000003">
    <property type="protein sequence ID" value="THH35931.1"/>
    <property type="molecule type" value="Genomic_DNA"/>
</dbReference>
<dbReference type="RefSeq" id="WP_136463401.1">
    <property type="nucleotide sequence ID" value="NZ_SRKY01000003.1"/>
</dbReference>
<evidence type="ECO:0000313" key="1">
    <source>
        <dbReference type="EMBL" id="THH35931.1"/>
    </source>
</evidence>
<accession>A0A4S4ND22</accession>
<name>A0A4S4ND22_9RHOB</name>
<reference evidence="1 2" key="1">
    <citation type="submission" date="2019-04" db="EMBL/GenBank/DDBJ databases">
        <title>Shimia ponticola sp. nov., isolated from seawater.</title>
        <authorList>
            <person name="Kim Y.-O."/>
            <person name="Yoon J.-H."/>
        </authorList>
    </citation>
    <scope>NUCLEOTIDE SEQUENCE [LARGE SCALE GENOMIC DNA]</scope>
    <source>
        <strain evidence="1 2">MYP11</strain>
    </source>
</reference>
<keyword evidence="2" id="KW-1185">Reference proteome</keyword>